<dbReference type="EMBL" id="JACEIK010002672">
    <property type="protein sequence ID" value="MCD9638326.1"/>
    <property type="molecule type" value="Genomic_DNA"/>
</dbReference>
<evidence type="ECO:0000313" key="3">
    <source>
        <dbReference type="Proteomes" id="UP000823775"/>
    </source>
</evidence>
<accession>A0ABS8UWA7</accession>
<comment type="caution">
    <text evidence="2">The sequence shown here is derived from an EMBL/GenBank/DDBJ whole genome shotgun (WGS) entry which is preliminary data.</text>
</comment>
<sequence length="126" mass="14630">MSRRMPLRVVVCFRSTILQLLNRSDDRTMFRSFNFSDTGAPYDSRVCHHKSWISIVTWAYELTISDDHPTSTFNDSYKAGTTRVVNSIIGRRLMLPPSLSYHEPVVILLIAIIYSWYLVVLTRSRT</sequence>
<gene>
    <name evidence="2" type="ORF">HAX54_022215</name>
</gene>
<name>A0ABS8UWA7_DATST</name>
<dbReference type="Proteomes" id="UP000823775">
    <property type="component" value="Unassembled WGS sequence"/>
</dbReference>
<keyword evidence="1" id="KW-1133">Transmembrane helix</keyword>
<organism evidence="2 3">
    <name type="scientific">Datura stramonium</name>
    <name type="common">Jimsonweed</name>
    <name type="synonym">Common thornapple</name>
    <dbReference type="NCBI Taxonomy" id="4076"/>
    <lineage>
        <taxon>Eukaryota</taxon>
        <taxon>Viridiplantae</taxon>
        <taxon>Streptophyta</taxon>
        <taxon>Embryophyta</taxon>
        <taxon>Tracheophyta</taxon>
        <taxon>Spermatophyta</taxon>
        <taxon>Magnoliopsida</taxon>
        <taxon>eudicotyledons</taxon>
        <taxon>Gunneridae</taxon>
        <taxon>Pentapetalae</taxon>
        <taxon>asterids</taxon>
        <taxon>lamiids</taxon>
        <taxon>Solanales</taxon>
        <taxon>Solanaceae</taxon>
        <taxon>Solanoideae</taxon>
        <taxon>Datureae</taxon>
        <taxon>Datura</taxon>
    </lineage>
</organism>
<keyword evidence="1" id="KW-0472">Membrane</keyword>
<feature type="transmembrane region" description="Helical" evidence="1">
    <location>
        <begin position="101"/>
        <end position="121"/>
    </location>
</feature>
<evidence type="ECO:0000256" key="1">
    <source>
        <dbReference type="SAM" id="Phobius"/>
    </source>
</evidence>
<evidence type="ECO:0000313" key="2">
    <source>
        <dbReference type="EMBL" id="MCD9638326.1"/>
    </source>
</evidence>
<keyword evidence="3" id="KW-1185">Reference proteome</keyword>
<reference evidence="2 3" key="1">
    <citation type="journal article" date="2021" name="BMC Genomics">
        <title>Datura genome reveals duplications of psychoactive alkaloid biosynthetic genes and high mutation rate following tissue culture.</title>
        <authorList>
            <person name="Rajewski A."/>
            <person name="Carter-House D."/>
            <person name="Stajich J."/>
            <person name="Litt A."/>
        </authorList>
    </citation>
    <scope>NUCLEOTIDE SEQUENCE [LARGE SCALE GENOMIC DNA]</scope>
    <source>
        <strain evidence="2">AR-01</strain>
    </source>
</reference>
<keyword evidence="1" id="KW-0812">Transmembrane</keyword>
<proteinExistence type="predicted"/>
<protein>
    <submittedName>
        <fullName evidence="2">Uncharacterized protein</fullName>
    </submittedName>
</protein>